<feature type="domain" description="TEA" evidence="8">
    <location>
        <begin position="122"/>
        <end position="208"/>
    </location>
</feature>
<evidence type="ECO:0000256" key="3">
    <source>
        <dbReference type="ARBA" id="ARBA00023015"/>
    </source>
</evidence>
<comment type="subcellular location">
    <subcellularLocation>
        <location evidence="1">Nucleus</location>
    </subcellularLocation>
</comment>
<dbReference type="Gene3D" id="6.10.20.40">
    <property type="entry name" value="TEA/ATTS domain"/>
    <property type="match status" value="1"/>
</dbReference>
<dbReference type="SMART" id="SM00426">
    <property type="entry name" value="TEA"/>
    <property type="match status" value="1"/>
</dbReference>
<sequence>MGIPHALPANHPSVDSNSRILQPLSDAAGNSQYSLASVSQYNDSKVLPIRTPRDMPGYTIPAGPQQHLHRQYHHVARSLELRRQNTRRARYAKYMRSSGRNPIFDSQQYMSYRNRQTKESSRSDEDSKWPDVLEDAFLDALCLLPIMGRRKFTIGGKPHGRNELIAEYLWIAYCSSLSPGVPADSTMRRTRKQVSSHLQVLKGFLKDHPQSGRLFPSRESKPKHGFENSIKGDACLLAIAEGRLPGKPYTNYDLTKVGRIAVRPVNFCLQVSDAMNDDGRVLHKYTQFIPMEVQAGSLESIHNWRHRFPQLARLYKLKDLNCEIIHVDATFDLMDRHPAGTYLKARTEISIPGNGLNGHVWKTTTTLDRPVELYRDPSTDPQVSTQENASQVISITEKETRVKLHFPPISWAHVFTRLAELEAQYQEQMLEECAYGDGNGVAITARDYLEQISMYQEAKSARDPDQPFTYRAIILWTFHQSVNGQRGETTWRYLSTNPPDLCIPGDMCMSPSPHSPNHYADDMNENLCSLLDNSPSLHQSSLIDQFVQGNFGPPAHGGLQLPSQSFDYGYNHGIQVDVGHGAQSMMNPQSALSGHNAETLGHLLAHGNGQLGDLNHDTSAWNMPTVESYEADASWPIYSMPPADHQEVDWIQQHPEQHWQKQDEPSQQQWKEEANMDVERDWDHLDESNEHTNWNSPHEGASHPVDHQYWNADTIVLSQQPDSGWDPAHDMSANQGWEMMSDAGHGSHDLSGTSSGSPRTLGQGQNEEQISDEKAAREEDLASKETWVDPEIHDEEVQVHGANDHDTLADTATIKIGHQHLGWVHGNENTDFDFEQVEQLKE</sequence>
<feature type="compositionally biased region" description="Polar residues" evidence="7">
    <location>
        <begin position="750"/>
        <end position="768"/>
    </location>
</feature>
<dbReference type="GO" id="GO:0005634">
    <property type="term" value="C:nucleus"/>
    <property type="evidence" value="ECO:0007669"/>
    <property type="project" value="UniProtKB-SubCell"/>
</dbReference>
<name>A0A9P7YY56_9HELO</name>
<dbReference type="GO" id="GO:0000978">
    <property type="term" value="F:RNA polymerase II cis-regulatory region sequence-specific DNA binding"/>
    <property type="evidence" value="ECO:0007669"/>
    <property type="project" value="TreeGrafter"/>
</dbReference>
<dbReference type="Pfam" id="PF01285">
    <property type="entry name" value="TEA"/>
    <property type="match status" value="1"/>
</dbReference>
<evidence type="ECO:0000313" key="10">
    <source>
        <dbReference type="Proteomes" id="UP000887226"/>
    </source>
</evidence>
<feature type="region of interest" description="Disordered" evidence="7">
    <location>
        <begin position="100"/>
        <end position="127"/>
    </location>
</feature>
<evidence type="ECO:0000256" key="6">
    <source>
        <dbReference type="PROSITE-ProRule" id="PRU00505"/>
    </source>
</evidence>
<evidence type="ECO:0000256" key="7">
    <source>
        <dbReference type="SAM" id="MobiDB-lite"/>
    </source>
</evidence>
<dbReference type="InterPro" id="IPR038096">
    <property type="entry name" value="TEA/ATTS_sf"/>
</dbReference>
<dbReference type="Proteomes" id="UP000887226">
    <property type="component" value="Unassembled WGS sequence"/>
</dbReference>
<keyword evidence="10" id="KW-1185">Reference proteome</keyword>
<feature type="compositionally biased region" description="Polar residues" evidence="7">
    <location>
        <begin position="100"/>
        <end position="114"/>
    </location>
</feature>
<dbReference type="GO" id="GO:0005667">
    <property type="term" value="C:transcription regulator complex"/>
    <property type="evidence" value="ECO:0007669"/>
    <property type="project" value="TreeGrafter"/>
</dbReference>
<evidence type="ECO:0000256" key="1">
    <source>
        <dbReference type="ARBA" id="ARBA00004123"/>
    </source>
</evidence>
<dbReference type="EMBL" id="MU254218">
    <property type="protein sequence ID" value="KAG9241400.1"/>
    <property type="molecule type" value="Genomic_DNA"/>
</dbReference>
<evidence type="ECO:0000259" key="8">
    <source>
        <dbReference type="PROSITE" id="PS51088"/>
    </source>
</evidence>
<comment type="similarity">
    <text evidence="2">Belongs to the TEC1 family.</text>
</comment>
<accession>A0A9P7YY56</accession>
<evidence type="ECO:0000256" key="5">
    <source>
        <dbReference type="ARBA" id="ARBA00023242"/>
    </source>
</evidence>
<evidence type="ECO:0000256" key="2">
    <source>
        <dbReference type="ARBA" id="ARBA00008421"/>
    </source>
</evidence>
<dbReference type="PANTHER" id="PTHR11834">
    <property type="entry name" value="TRANSCRIPTIONAL ENHANCER FACTOR TEF RELATED"/>
    <property type="match status" value="1"/>
</dbReference>
<feature type="compositionally biased region" description="Basic and acidic residues" evidence="7">
    <location>
        <begin position="116"/>
        <end position="127"/>
    </location>
</feature>
<dbReference type="OrthoDB" id="10006572at2759"/>
<protein>
    <submittedName>
        <fullName evidence="9">TEA/ATTS domain family-domain-containing protein</fullName>
    </submittedName>
</protein>
<evidence type="ECO:0000256" key="4">
    <source>
        <dbReference type="ARBA" id="ARBA00023163"/>
    </source>
</evidence>
<proteinExistence type="inferred from homology"/>
<dbReference type="PANTHER" id="PTHR11834:SF0">
    <property type="entry name" value="PROTEIN SCALLOPED"/>
    <property type="match status" value="1"/>
</dbReference>
<keyword evidence="3" id="KW-0805">Transcription regulation</keyword>
<dbReference type="GO" id="GO:0000981">
    <property type="term" value="F:DNA-binding transcription factor activity, RNA polymerase II-specific"/>
    <property type="evidence" value="ECO:0007669"/>
    <property type="project" value="TreeGrafter"/>
</dbReference>
<comment type="caution">
    <text evidence="9">The sequence shown here is derived from an EMBL/GenBank/DDBJ whole genome shotgun (WGS) entry which is preliminary data.</text>
</comment>
<keyword evidence="4" id="KW-0804">Transcription</keyword>
<evidence type="ECO:0000313" key="9">
    <source>
        <dbReference type="EMBL" id="KAG9241400.1"/>
    </source>
</evidence>
<dbReference type="AlphaFoldDB" id="A0A9P7YY56"/>
<keyword evidence="5" id="KW-0539">Nucleus</keyword>
<feature type="region of interest" description="Disordered" evidence="7">
    <location>
        <begin position="738"/>
        <end position="789"/>
    </location>
</feature>
<feature type="DNA-binding region" description="TEA" evidence="6">
    <location>
        <begin position="122"/>
        <end position="208"/>
    </location>
</feature>
<feature type="compositionally biased region" description="Basic and acidic residues" evidence="7">
    <location>
        <begin position="771"/>
        <end position="789"/>
    </location>
</feature>
<reference evidence="9" key="1">
    <citation type="journal article" date="2021" name="IMA Fungus">
        <title>Genomic characterization of three marine fungi, including Emericellopsis atlantica sp. nov. with signatures of a generalist lifestyle and marine biomass degradation.</title>
        <authorList>
            <person name="Hagestad O.C."/>
            <person name="Hou L."/>
            <person name="Andersen J.H."/>
            <person name="Hansen E.H."/>
            <person name="Altermark B."/>
            <person name="Li C."/>
            <person name="Kuhnert E."/>
            <person name="Cox R.J."/>
            <person name="Crous P.W."/>
            <person name="Spatafora J.W."/>
            <person name="Lail K."/>
            <person name="Amirebrahimi M."/>
            <person name="Lipzen A."/>
            <person name="Pangilinan J."/>
            <person name="Andreopoulos W."/>
            <person name="Hayes R.D."/>
            <person name="Ng V."/>
            <person name="Grigoriev I.V."/>
            <person name="Jackson S.A."/>
            <person name="Sutton T.D.S."/>
            <person name="Dobson A.D.W."/>
            <person name="Rama T."/>
        </authorList>
    </citation>
    <scope>NUCLEOTIDE SEQUENCE</scope>
    <source>
        <strain evidence="9">TRa3180A</strain>
    </source>
</reference>
<dbReference type="InterPro" id="IPR050937">
    <property type="entry name" value="TEC1_TEAD_TF"/>
</dbReference>
<organism evidence="9 10">
    <name type="scientific">Calycina marina</name>
    <dbReference type="NCBI Taxonomy" id="1763456"/>
    <lineage>
        <taxon>Eukaryota</taxon>
        <taxon>Fungi</taxon>
        <taxon>Dikarya</taxon>
        <taxon>Ascomycota</taxon>
        <taxon>Pezizomycotina</taxon>
        <taxon>Leotiomycetes</taxon>
        <taxon>Helotiales</taxon>
        <taxon>Pezizellaceae</taxon>
        <taxon>Calycina</taxon>
    </lineage>
</organism>
<gene>
    <name evidence="9" type="ORF">BJ878DRAFT_520915</name>
</gene>
<dbReference type="InterPro" id="IPR000818">
    <property type="entry name" value="TEA/ATTS_dom"/>
</dbReference>
<dbReference type="PROSITE" id="PS51088">
    <property type="entry name" value="TEA_2"/>
    <property type="match status" value="1"/>
</dbReference>